<dbReference type="Proteomes" id="UP000828390">
    <property type="component" value="Unassembled WGS sequence"/>
</dbReference>
<dbReference type="PANTHER" id="PTHR23121:SF9">
    <property type="entry name" value="SODIUM-DEPENDENT GLUCOSE TRANSPORTER 1"/>
    <property type="match status" value="1"/>
</dbReference>
<keyword evidence="2 5" id="KW-1133">Transmembrane helix</keyword>
<feature type="transmembrane region" description="Helical" evidence="5">
    <location>
        <begin position="325"/>
        <end position="352"/>
    </location>
</feature>
<feature type="transmembrane region" description="Helical" evidence="5">
    <location>
        <begin position="364"/>
        <end position="386"/>
    </location>
</feature>
<feature type="region of interest" description="Disordered" evidence="4">
    <location>
        <begin position="1"/>
        <end position="33"/>
    </location>
</feature>
<feature type="transmembrane region" description="Helical" evidence="5">
    <location>
        <begin position="421"/>
        <end position="442"/>
    </location>
</feature>
<dbReference type="InterPro" id="IPR036259">
    <property type="entry name" value="MFS_trans_sf"/>
</dbReference>
<feature type="compositionally biased region" description="Basic and acidic residues" evidence="4">
    <location>
        <begin position="21"/>
        <end position="33"/>
    </location>
</feature>
<dbReference type="SUPFAM" id="SSF103473">
    <property type="entry name" value="MFS general substrate transporter"/>
    <property type="match status" value="1"/>
</dbReference>
<keyword evidence="1 5" id="KW-0812">Transmembrane</keyword>
<evidence type="ECO:0000256" key="2">
    <source>
        <dbReference type="ARBA" id="ARBA00022989"/>
    </source>
</evidence>
<dbReference type="OrthoDB" id="9626824at2759"/>
<evidence type="ECO:0000313" key="7">
    <source>
        <dbReference type="Proteomes" id="UP000828390"/>
    </source>
</evidence>
<feature type="transmembrane region" description="Helical" evidence="5">
    <location>
        <begin position="485"/>
        <end position="507"/>
    </location>
</feature>
<dbReference type="EMBL" id="JAIWYP010000013">
    <property type="protein sequence ID" value="KAH3716310.1"/>
    <property type="molecule type" value="Genomic_DNA"/>
</dbReference>
<comment type="caution">
    <text evidence="6">The sequence shown here is derived from an EMBL/GenBank/DDBJ whole genome shotgun (WGS) entry which is preliminary data.</text>
</comment>
<feature type="transmembrane region" description="Helical" evidence="5">
    <location>
        <begin position="120"/>
        <end position="139"/>
    </location>
</feature>
<evidence type="ECO:0000256" key="4">
    <source>
        <dbReference type="SAM" id="MobiDB-lite"/>
    </source>
</evidence>
<evidence type="ECO:0000256" key="1">
    <source>
        <dbReference type="ARBA" id="ARBA00022692"/>
    </source>
</evidence>
<dbReference type="PANTHER" id="PTHR23121">
    <property type="entry name" value="SODIUM-DEPENDENT GLUCOSE TRANSPORTER 1"/>
    <property type="match status" value="1"/>
</dbReference>
<keyword evidence="3 5" id="KW-0472">Membrane</keyword>
<feature type="transmembrane region" description="Helical" evidence="5">
    <location>
        <begin position="393"/>
        <end position="415"/>
    </location>
</feature>
<evidence type="ECO:0008006" key="8">
    <source>
        <dbReference type="Google" id="ProtNLM"/>
    </source>
</evidence>
<dbReference type="Pfam" id="PF07690">
    <property type="entry name" value="MFS_1"/>
    <property type="match status" value="1"/>
</dbReference>
<dbReference type="InterPro" id="IPR011701">
    <property type="entry name" value="MFS"/>
</dbReference>
<reference evidence="6" key="1">
    <citation type="journal article" date="2019" name="bioRxiv">
        <title>The Genome of the Zebra Mussel, Dreissena polymorpha: A Resource for Invasive Species Research.</title>
        <authorList>
            <person name="McCartney M.A."/>
            <person name="Auch B."/>
            <person name="Kono T."/>
            <person name="Mallez S."/>
            <person name="Zhang Y."/>
            <person name="Obille A."/>
            <person name="Becker A."/>
            <person name="Abrahante J.E."/>
            <person name="Garbe J."/>
            <person name="Badalamenti J.P."/>
            <person name="Herman A."/>
            <person name="Mangelson H."/>
            <person name="Liachko I."/>
            <person name="Sullivan S."/>
            <person name="Sone E.D."/>
            <person name="Koren S."/>
            <person name="Silverstein K.A.T."/>
            <person name="Beckman K.B."/>
            <person name="Gohl D.M."/>
        </authorList>
    </citation>
    <scope>NUCLEOTIDE SEQUENCE</scope>
    <source>
        <strain evidence="6">Duluth1</strain>
        <tissue evidence="6">Whole animal</tissue>
    </source>
</reference>
<proteinExistence type="predicted"/>
<name>A0A9D4C382_DREPO</name>
<dbReference type="Gene3D" id="1.20.1250.20">
    <property type="entry name" value="MFS general substrate transporter like domains"/>
    <property type="match status" value="2"/>
</dbReference>
<accession>A0A9D4C382</accession>
<feature type="transmembrane region" description="Helical" evidence="5">
    <location>
        <begin position="54"/>
        <end position="73"/>
    </location>
</feature>
<feature type="transmembrane region" description="Helical" evidence="5">
    <location>
        <begin position="272"/>
        <end position="292"/>
    </location>
</feature>
<evidence type="ECO:0000256" key="3">
    <source>
        <dbReference type="ARBA" id="ARBA00023136"/>
    </source>
</evidence>
<organism evidence="6 7">
    <name type="scientific">Dreissena polymorpha</name>
    <name type="common">Zebra mussel</name>
    <name type="synonym">Mytilus polymorpha</name>
    <dbReference type="NCBI Taxonomy" id="45954"/>
    <lineage>
        <taxon>Eukaryota</taxon>
        <taxon>Metazoa</taxon>
        <taxon>Spiralia</taxon>
        <taxon>Lophotrochozoa</taxon>
        <taxon>Mollusca</taxon>
        <taxon>Bivalvia</taxon>
        <taxon>Autobranchia</taxon>
        <taxon>Heteroconchia</taxon>
        <taxon>Euheterodonta</taxon>
        <taxon>Imparidentia</taxon>
        <taxon>Neoheterodontei</taxon>
        <taxon>Myida</taxon>
        <taxon>Dreissenoidea</taxon>
        <taxon>Dreissenidae</taxon>
        <taxon>Dreissena</taxon>
    </lineage>
</organism>
<dbReference type="AlphaFoldDB" id="A0A9D4C382"/>
<keyword evidence="7" id="KW-1185">Reference proteome</keyword>
<sequence>MADHETSIESDGLMNNGETKQSNESKPEDSRKVEPKLRRFLGRLKNDEVYRKKITYTAVLCWSFVGLGWLVGLNGPTFPDLMQIIGEDLASSSWMFTTGSLGYMTGSIIGGVIYDRFDKLLLLTASTFALALSSAFVPYCSSLVAMLLIKCIGGFACGTLDTGANAHMIYIWGSEHGPFLQALHFGFSFGALISPLATEPFLAKKIVHCVTGIGFVGNQSELRTAGQLDDSRRGVEVFNDSLSAQNTTTEVNFTSSNNSCFDKYEPSEVHPAFLISGAFMFSATVGLLYIYVQCRSFLKSEDDTKLKTSDDTNTNSHPMPLRLKVVFIIMLCAMLASYCIVEDCFATFLMTFSLNQLNWDKSTGAYITAVFWVSFAIGRFTGIFIVSCCKSNVLLTSYLGALLIGYSGFLASSLLMYTPLIWLFTGVLGFAKSVIFPAIFSWTSSNVVKVTGKISSVFLVSSSTAGMTFPLLIGHMMEYKSPMWFVYILIIMLIICIFSFTIIRVLVKCCLKTSKISLNENMKADTEQTEMVLMS</sequence>
<feature type="transmembrane region" description="Helical" evidence="5">
    <location>
        <begin position="454"/>
        <end position="473"/>
    </location>
</feature>
<protein>
    <recommendedName>
        <fullName evidence="8">Sodium-dependent glucose transporter 1</fullName>
    </recommendedName>
</protein>
<gene>
    <name evidence="6" type="ORF">DPMN_059031</name>
</gene>
<feature type="transmembrane region" description="Helical" evidence="5">
    <location>
        <begin position="93"/>
        <end position="113"/>
    </location>
</feature>
<reference evidence="6" key="2">
    <citation type="submission" date="2020-11" db="EMBL/GenBank/DDBJ databases">
        <authorList>
            <person name="McCartney M.A."/>
            <person name="Auch B."/>
            <person name="Kono T."/>
            <person name="Mallez S."/>
            <person name="Becker A."/>
            <person name="Gohl D.M."/>
            <person name="Silverstein K.A.T."/>
            <person name="Koren S."/>
            <person name="Bechman K.B."/>
            <person name="Herman A."/>
            <person name="Abrahante J.E."/>
            <person name="Garbe J."/>
        </authorList>
    </citation>
    <scope>NUCLEOTIDE SEQUENCE</scope>
    <source>
        <strain evidence="6">Duluth1</strain>
        <tissue evidence="6">Whole animal</tissue>
    </source>
</reference>
<evidence type="ECO:0000256" key="5">
    <source>
        <dbReference type="SAM" id="Phobius"/>
    </source>
</evidence>
<dbReference type="GO" id="GO:0022857">
    <property type="term" value="F:transmembrane transporter activity"/>
    <property type="evidence" value="ECO:0007669"/>
    <property type="project" value="InterPro"/>
</dbReference>
<evidence type="ECO:0000313" key="6">
    <source>
        <dbReference type="EMBL" id="KAH3716310.1"/>
    </source>
</evidence>